<evidence type="ECO:0000259" key="12">
    <source>
        <dbReference type="Pfam" id="PF02852"/>
    </source>
</evidence>
<keyword evidence="6" id="KW-1015">Disulfide bond</keyword>
<name>A0AAC9HNV7_9PSEU</name>
<feature type="domain" description="Pyridine nucleotide-disulphide oxidoreductase dimerisation" evidence="12">
    <location>
        <begin position="345"/>
        <end position="454"/>
    </location>
</feature>
<keyword evidence="15" id="KW-1185">Reference proteome</keyword>
<dbReference type="PIRSF" id="PIRSF000350">
    <property type="entry name" value="Mercury_reductase_MerA"/>
    <property type="match status" value="1"/>
</dbReference>
<evidence type="ECO:0000256" key="9">
    <source>
        <dbReference type="PIRSR" id="PIRSR000350-3"/>
    </source>
</evidence>
<feature type="active site" description="Proton acceptor" evidence="8">
    <location>
        <position position="444"/>
    </location>
</feature>
<keyword evidence="4" id="KW-0521">NADP</keyword>
<dbReference type="PANTHER" id="PTHR43014:SF4">
    <property type="entry name" value="PYRIDINE NUCLEOTIDE-DISULFIDE OXIDOREDUCTASE RCLA-RELATED"/>
    <property type="match status" value="1"/>
</dbReference>
<dbReference type="PROSITE" id="PS00076">
    <property type="entry name" value="PYRIDINE_REDOX_1"/>
    <property type="match status" value="1"/>
</dbReference>
<comment type="cofactor">
    <cofactor evidence="9">
        <name>FAD</name>
        <dbReference type="ChEBI" id="CHEBI:57692"/>
    </cofactor>
    <text evidence="9">Binds 1 FAD per subunit.</text>
</comment>
<protein>
    <submittedName>
        <fullName evidence="14">Mycothione reductase</fullName>
        <ecNumber evidence="14">1.8.1.15</ecNumber>
    </submittedName>
</protein>
<dbReference type="InterPro" id="IPR004099">
    <property type="entry name" value="Pyr_nucl-diS_OxRdtase_dimer"/>
</dbReference>
<dbReference type="InterPro" id="IPR017817">
    <property type="entry name" value="Mycothione_reductase"/>
</dbReference>
<dbReference type="SUPFAM" id="SSF51905">
    <property type="entry name" value="FAD/NAD(P)-binding domain"/>
    <property type="match status" value="1"/>
</dbReference>
<dbReference type="NCBIfam" id="NF005884">
    <property type="entry name" value="PRK07846.1"/>
    <property type="match status" value="1"/>
</dbReference>
<reference evidence="15" key="1">
    <citation type="submission" date="2016-03" db="EMBL/GenBank/DDBJ databases">
        <title>Complete genome sequence of the type strain Actinoalloteichus hymeniacidonis DSM 45092.</title>
        <authorList>
            <person name="Schaffert L."/>
            <person name="Albersmeier A."/>
            <person name="Winkler A."/>
            <person name="Kalinowski J."/>
            <person name="Zotchev S."/>
            <person name="Ruckert C."/>
        </authorList>
    </citation>
    <scope>NUCLEOTIDE SEQUENCE [LARGE SCALE GENOMIC DNA]</scope>
    <source>
        <strain evidence="15">HPA177(T) (DSM 45092(T))</strain>
    </source>
</reference>
<evidence type="ECO:0000313" key="15">
    <source>
        <dbReference type="Proteomes" id="UP000095210"/>
    </source>
</evidence>
<dbReference type="GO" id="GO:0003955">
    <property type="term" value="F:NAD(P)H dehydrogenase (quinone) activity"/>
    <property type="evidence" value="ECO:0007669"/>
    <property type="project" value="TreeGrafter"/>
</dbReference>
<dbReference type="Pfam" id="PF07992">
    <property type="entry name" value="Pyr_redox_2"/>
    <property type="match status" value="1"/>
</dbReference>
<feature type="binding site" evidence="9">
    <location>
        <position position="268"/>
    </location>
    <ligand>
        <name>NAD(+)</name>
        <dbReference type="ChEBI" id="CHEBI:57540"/>
    </ligand>
</feature>
<evidence type="ECO:0000256" key="1">
    <source>
        <dbReference type="ARBA" id="ARBA00007532"/>
    </source>
</evidence>
<dbReference type="InterPro" id="IPR023753">
    <property type="entry name" value="FAD/NAD-binding_dom"/>
</dbReference>
<accession>A0AAC9HNV7</accession>
<dbReference type="RefSeq" id="WP_069848080.1">
    <property type="nucleotide sequence ID" value="NZ_CP014859.1"/>
</dbReference>
<keyword evidence="2 11" id="KW-0285">Flavoprotein</keyword>
<keyword evidence="7 11" id="KW-0676">Redox-active center</keyword>
<keyword evidence="3 9" id="KW-0274">FAD</keyword>
<dbReference type="PRINTS" id="PR00411">
    <property type="entry name" value="PNDRDTASEI"/>
</dbReference>
<dbReference type="NCBIfam" id="TIGR03452">
    <property type="entry name" value="mycothione_red"/>
    <property type="match status" value="1"/>
</dbReference>
<dbReference type="Gene3D" id="3.50.50.60">
    <property type="entry name" value="FAD/NAD(P)-binding domain"/>
    <property type="match status" value="2"/>
</dbReference>
<keyword evidence="5 11" id="KW-0560">Oxidoreductase</keyword>
<evidence type="ECO:0000256" key="2">
    <source>
        <dbReference type="ARBA" id="ARBA00022630"/>
    </source>
</evidence>
<proteinExistence type="inferred from homology"/>
<evidence type="ECO:0000256" key="8">
    <source>
        <dbReference type="PIRSR" id="PIRSR000350-2"/>
    </source>
</evidence>
<dbReference type="SUPFAM" id="SSF55424">
    <property type="entry name" value="FAD/NAD-linked reductases, dimerisation (C-terminal) domain"/>
    <property type="match status" value="1"/>
</dbReference>
<dbReference type="InterPro" id="IPR012999">
    <property type="entry name" value="Pyr_OxRdtase_I_AS"/>
</dbReference>
<gene>
    <name evidence="14" type="ORF">TL08_09015</name>
</gene>
<dbReference type="PANTHER" id="PTHR43014">
    <property type="entry name" value="MERCURIC REDUCTASE"/>
    <property type="match status" value="1"/>
</dbReference>
<dbReference type="Proteomes" id="UP000095210">
    <property type="component" value="Chromosome"/>
</dbReference>
<dbReference type="AlphaFoldDB" id="A0AAC9HNV7"/>
<feature type="binding site" evidence="9">
    <location>
        <position position="113"/>
    </location>
    <ligand>
        <name>FAD</name>
        <dbReference type="ChEBI" id="CHEBI:57692"/>
    </ligand>
</feature>
<feature type="binding site" evidence="9">
    <location>
        <begin position="179"/>
        <end position="186"/>
    </location>
    <ligand>
        <name>NAD(+)</name>
        <dbReference type="ChEBI" id="CHEBI:57540"/>
    </ligand>
</feature>
<dbReference type="GO" id="GO:0050627">
    <property type="term" value="F:mycothione reductase [NAD(P)H] activity"/>
    <property type="evidence" value="ECO:0007669"/>
    <property type="project" value="UniProtKB-EC"/>
</dbReference>
<evidence type="ECO:0000259" key="13">
    <source>
        <dbReference type="Pfam" id="PF07992"/>
    </source>
</evidence>
<evidence type="ECO:0000256" key="10">
    <source>
        <dbReference type="PIRSR" id="PIRSR000350-4"/>
    </source>
</evidence>
<feature type="domain" description="FAD/NAD(P)-binding" evidence="13">
    <location>
        <begin position="4"/>
        <end position="321"/>
    </location>
</feature>
<evidence type="ECO:0000256" key="7">
    <source>
        <dbReference type="ARBA" id="ARBA00023284"/>
    </source>
</evidence>
<keyword evidence="9" id="KW-0520">NAD</keyword>
<organism evidence="14 15">
    <name type="scientific">Actinoalloteichus hymeniacidonis</name>
    <dbReference type="NCBI Taxonomy" id="340345"/>
    <lineage>
        <taxon>Bacteria</taxon>
        <taxon>Bacillati</taxon>
        <taxon>Actinomycetota</taxon>
        <taxon>Actinomycetes</taxon>
        <taxon>Pseudonocardiales</taxon>
        <taxon>Pseudonocardiaceae</taxon>
        <taxon>Actinoalloteichus</taxon>
    </lineage>
</organism>
<evidence type="ECO:0000256" key="11">
    <source>
        <dbReference type="RuleBase" id="RU003691"/>
    </source>
</evidence>
<dbReference type="Pfam" id="PF02852">
    <property type="entry name" value="Pyr_redox_dim"/>
    <property type="match status" value="1"/>
</dbReference>
<feature type="disulfide bond" description="Redox-active" evidence="10">
    <location>
        <begin position="39"/>
        <end position="44"/>
    </location>
</feature>
<dbReference type="EMBL" id="CP014859">
    <property type="protein sequence ID" value="AOS62618.1"/>
    <property type="molecule type" value="Genomic_DNA"/>
</dbReference>
<dbReference type="KEGG" id="ahm:TL08_09015"/>
<dbReference type="EC" id="1.8.1.15" evidence="14"/>
<evidence type="ECO:0000256" key="3">
    <source>
        <dbReference type="ARBA" id="ARBA00022827"/>
    </source>
</evidence>
<evidence type="ECO:0000256" key="4">
    <source>
        <dbReference type="ARBA" id="ARBA00022857"/>
    </source>
</evidence>
<dbReference type="InterPro" id="IPR016156">
    <property type="entry name" value="FAD/NAD-linked_Rdtase_dimer_sf"/>
</dbReference>
<feature type="binding site" evidence="9">
    <location>
        <position position="48"/>
    </location>
    <ligand>
        <name>FAD</name>
        <dbReference type="ChEBI" id="CHEBI:57692"/>
    </ligand>
</feature>
<feature type="binding site" evidence="9">
    <location>
        <position position="309"/>
    </location>
    <ligand>
        <name>FAD</name>
        <dbReference type="ChEBI" id="CHEBI:57692"/>
    </ligand>
</feature>
<sequence length="462" mass="50020">MQHFDLAIVGTGSGNSIVDERFADWNVALIERGTFGGTCLNVGCIPTKMFVHAADLAATPAASARLGVDSELQGVRWPEVRDRIFGRIDPISQGGRQYRVEGSPNVTVFEGTGRFVGDKMLAVTSAGTDEKTISADRFVLAAGSRPILPAVPGMADVGAHTSDTIMRLETLPKRMVIVGGGFIAAEMAHVFSSFGTEITLVTRSGALLRQEDLDVSRRFSEMAAERWDVRFDQEITSVERQDDLIRVHLNGPDGASTAAGDTLLVAAGRAPNSDLLHLDHTGVQLHPDGRVVVDEYQRTGVEGIWALGDISSSHQLKHVANHETRIVQHNLLHPDNPRASDHRFVPHAVFSSPQVASVGLTEQEALAQGLRFVSATQDYGDIAYGWAMEDTTGFCKLIAEADTGRLLGAHIIGPQAATLIQPLIQAMSFGLDARRMAREQYWIHPAMPELVENALLKLPLSD</sequence>
<dbReference type="GO" id="GO:0050660">
    <property type="term" value="F:flavin adenine dinucleotide binding"/>
    <property type="evidence" value="ECO:0007669"/>
    <property type="project" value="TreeGrafter"/>
</dbReference>
<dbReference type="Gene3D" id="3.30.390.30">
    <property type="match status" value="1"/>
</dbReference>
<keyword evidence="9" id="KW-0547">Nucleotide-binding</keyword>
<dbReference type="InterPro" id="IPR036188">
    <property type="entry name" value="FAD/NAD-bd_sf"/>
</dbReference>
<evidence type="ECO:0000313" key="14">
    <source>
        <dbReference type="EMBL" id="AOS62618.1"/>
    </source>
</evidence>
<dbReference type="PRINTS" id="PR00368">
    <property type="entry name" value="FADPNR"/>
</dbReference>
<evidence type="ECO:0000256" key="5">
    <source>
        <dbReference type="ARBA" id="ARBA00023002"/>
    </source>
</evidence>
<comment type="similarity">
    <text evidence="1 11">Belongs to the class-I pyridine nucleotide-disulfide oxidoreductase family.</text>
</comment>
<dbReference type="InterPro" id="IPR001100">
    <property type="entry name" value="Pyr_nuc-diS_OxRdtase"/>
</dbReference>
<evidence type="ECO:0000256" key="6">
    <source>
        <dbReference type="ARBA" id="ARBA00023157"/>
    </source>
</evidence>